<organism evidence="2 3">
    <name type="scientific">Apibacter mensalis</name>
    <dbReference type="NCBI Taxonomy" id="1586267"/>
    <lineage>
        <taxon>Bacteria</taxon>
        <taxon>Pseudomonadati</taxon>
        <taxon>Bacteroidota</taxon>
        <taxon>Flavobacteriia</taxon>
        <taxon>Flavobacteriales</taxon>
        <taxon>Weeksellaceae</taxon>
        <taxon>Apibacter</taxon>
    </lineage>
</organism>
<keyword evidence="1" id="KW-0732">Signal</keyword>
<name>A0A0X3AMI7_9FLAO</name>
<evidence type="ECO:0000313" key="2">
    <source>
        <dbReference type="EMBL" id="CVK15600.1"/>
    </source>
</evidence>
<keyword evidence="3" id="KW-1185">Reference proteome</keyword>
<evidence type="ECO:0000256" key="1">
    <source>
        <dbReference type="SAM" id="SignalP"/>
    </source>
</evidence>
<gene>
    <name evidence="2" type="ORF">Ga0061079_102147</name>
</gene>
<sequence length="178" mass="20389">MKKIALCLLIPFIVNCSGGNVSNTNPVQTNIESEDVNFILSNSLTLINGEKISLSNIYAIPNNIDSIQVDKVQFEATLSDYCGKGNYIYDEEKMDGFLSKKLEFILYYQYKKNNTEPTAFNFKQDNVNIYLTVVNHEIITKYCRKRNIRTRNTAFLLKVYSNGARYNLLAINDVKTIE</sequence>
<dbReference type="AlphaFoldDB" id="A0A0X3AMI7"/>
<dbReference type="Proteomes" id="UP000182761">
    <property type="component" value="Unassembled WGS sequence"/>
</dbReference>
<dbReference type="STRING" id="1586267.GCA_001418685_00427"/>
<dbReference type="RefSeq" id="WP_055424828.1">
    <property type="nucleotide sequence ID" value="NZ_FCOR01000002.1"/>
</dbReference>
<proteinExistence type="predicted"/>
<protein>
    <recommendedName>
        <fullName evidence="4">Lipoprotein</fullName>
    </recommendedName>
</protein>
<reference evidence="2 3" key="1">
    <citation type="submission" date="2016-01" db="EMBL/GenBank/DDBJ databases">
        <authorList>
            <person name="McClelland M."/>
            <person name="Jain A."/>
            <person name="Saraogi P."/>
            <person name="Mendelson R."/>
            <person name="Westerman R."/>
            <person name="SanMiguel P."/>
            <person name="Csonka L."/>
        </authorList>
    </citation>
    <scope>NUCLEOTIDE SEQUENCE [LARGE SCALE GENOMIC DNA]</scope>
    <source>
        <strain evidence="2 3">R-53146</strain>
    </source>
</reference>
<feature type="signal peptide" evidence="1">
    <location>
        <begin position="1"/>
        <end position="18"/>
    </location>
</feature>
<feature type="chain" id="PRO_5007049750" description="Lipoprotein" evidence="1">
    <location>
        <begin position="19"/>
        <end position="178"/>
    </location>
</feature>
<dbReference type="OrthoDB" id="9877812at2"/>
<evidence type="ECO:0000313" key="3">
    <source>
        <dbReference type="Proteomes" id="UP000182761"/>
    </source>
</evidence>
<dbReference type="EMBL" id="FCOR01000002">
    <property type="protein sequence ID" value="CVK15600.1"/>
    <property type="molecule type" value="Genomic_DNA"/>
</dbReference>
<evidence type="ECO:0008006" key="4">
    <source>
        <dbReference type="Google" id="ProtNLM"/>
    </source>
</evidence>
<accession>A0A0X3AMI7</accession>